<dbReference type="PANTHER" id="PTHR35850:SF1">
    <property type="entry name" value="TYPE VI SECRETION SYSTEM SHEATH PROTEIN TSSB1"/>
    <property type="match status" value="1"/>
</dbReference>
<dbReference type="NCBIfam" id="TIGR03358">
    <property type="entry name" value="VI_chp_5"/>
    <property type="match status" value="1"/>
</dbReference>
<keyword evidence="2" id="KW-1185">Reference proteome</keyword>
<gene>
    <name evidence="1" type="ORF">CPBP_00985</name>
</gene>
<dbReference type="EMBL" id="CP054719">
    <property type="protein sequence ID" value="QOL20203.1"/>
    <property type="molecule type" value="Genomic_DNA"/>
</dbReference>
<sequence length="170" mass="18557">MDSIQHVLDRVRKPRVHITYDVEIGDAVEMKELPFVMGIMADLAGNRTSELPKLKDRKFVELDPDTFGEIMASVAPRIAFEVPSRMPGAAETDTVSLALNFKSMDDFGPLEIAKQMNGLVGYCDARVKLSDLLAKLDGNDVLHAILKDVMTSPDKLAQMKTDLAAAAPAA</sequence>
<reference evidence="1 2" key="1">
    <citation type="submission" date="2020-06" db="EMBL/GenBank/DDBJ databases">
        <title>The endosymbiont of the kinetoplastid Bodo saltans is a Paracaedibacter-like alpha-proteobacterium possessing a putative toxin-antitoxin system.</title>
        <authorList>
            <person name="Midha S."/>
            <person name="Rigden D.J."/>
            <person name="Siozios S."/>
            <person name="Hurst G.D.D."/>
            <person name="Jackson A.P."/>
        </authorList>
    </citation>
    <scope>NUCLEOTIDE SEQUENCE [LARGE SCALE GENOMIC DNA]</scope>
    <source>
        <strain evidence="1">Lake Konstanz</strain>
    </source>
</reference>
<organism evidence="1 2">
    <name type="scientific">Candidatus Bodocaedibacter vickermanii</name>
    <dbReference type="NCBI Taxonomy" id="2741701"/>
    <lineage>
        <taxon>Bacteria</taxon>
        <taxon>Pseudomonadati</taxon>
        <taxon>Pseudomonadota</taxon>
        <taxon>Alphaproteobacteria</taxon>
        <taxon>Holosporales</taxon>
        <taxon>Candidatus Paracaedibacteraceae</taxon>
        <taxon>Candidatus Bodocaedibacter</taxon>
    </lineage>
</organism>
<dbReference type="KEGG" id="pbal:CPBP_00985"/>
<dbReference type="RefSeq" id="WP_350331757.1">
    <property type="nucleotide sequence ID" value="NZ_CP054719.1"/>
</dbReference>
<evidence type="ECO:0000313" key="1">
    <source>
        <dbReference type="EMBL" id="QOL20203.1"/>
    </source>
</evidence>
<accession>A0A7L9RUA6</accession>
<dbReference type="Proteomes" id="UP000594001">
    <property type="component" value="Chromosome"/>
</dbReference>
<dbReference type="InterPro" id="IPR008312">
    <property type="entry name" value="T6SS_TssB1"/>
</dbReference>
<dbReference type="AlphaFoldDB" id="A0A7L9RUA6"/>
<name>A0A7L9RUA6_9PROT</name>
<evidence type="ECO:0000313" key="2">
    <source>
        <dbReference type="Proteomes" id="UP000594001"/>
    </source>
</evidence>
<dbReference type="PANTHER" id="PTHR35850">
    <property type="entry name" value="CYTOPLASMIC PROTEIN-RELATED"/>
    <property type="match status" value="1"/>
</dbReference>
<dbReference type="Pfam" id="PF05591">
    <property type="entry name" value="T6SS_VipA"/>
    <property type="match status" value="1"/>
</dbReference>
<proteinExistence type="predicted"/>
<protein>
    <submittedName>
        <fullName evidence="1">Type VI secretion system contractile sheath small subunit, TssB</fullName>
    </submittedName>
</protein>